<dbReference type="EMBL" id="CP043529">
    <property type="protein sequence ID" value="QEW35961.1"/>
    <property type="molecule type" value="Genomic_DNA"/>
</dbReference>
<dbReference type="PANTHER" id="PTHR40074">
    <property type="entry name" value="O-ACETYLTRANSFERASE WECH"/>
    <property type="match status" value="1"/>
</dbReference>
<dbReference type="Proteomes" id="UP000326091">
    <property type="component" value="Chromosome"/>
</dbReference>
<feature type="domain" description="Acyltransferase 3" evidence="8">
    <location>
        <begin position="5"/>
        <end position="316"/>
    </location>
</feature>
<dbReference type="RefSeq" id="WP_117678062.1">
    <property type="nucleotide sequence ID" value="NZ_CP043529.1"/>
</dbReference>
<feature type="transmembrane region" description="Helical" evidence="7">
    <location>
        <begin position="298"/>
        <end position="317"/>
    </location>
</feature>
<keyword evidence="3" id="KW-1003">Cell membrane</keyword>
<evidence type="ECO:0000259" key="8">
    <source>
        <dbReference type="Pfam" id="PF01757"/>
    </source>
</evidence>
<keyword evidence="5 7" id="KW-1133">Transmembrane helix</keyword>
<name>A0A3E4T638_PHOVU</name>
<feature type="transmembrane region" description="Helical" evidence="7">
    <location>
        <begin position="119"/>
        <end position="140"/>
    </location>
</feature>
<feature type="transmembrane region" description="Helical" evidence="7">
    <location>
        <begin position="235"/>
        <end position="252"/>
    </location>
</feature>
<keyword evidence="6 7" id="KW-0472">Membrane</keyword>
<evidence type="ECO:0000313" key="10">
    <source>
        <dbReference type="EMBL" id="QEW35961.1"/>
    </source>
</evidence>
<accession>A0A3E4T638</accession>
<organism evidence="11 12">
    <name type="scientific">Phocaeicola vulgatus</name>
    <name type="common">Bacteroides vulgatus</name>
    <dbReference type="NCBI Taxonomy" id="821"/>
    <lineage>
        <taxon>Bacteria</taxon>
        <taxon>Pseudomonadati</taxon>
        <taxon>Bacteroidota</taxon>
        <taxon>Bacteroidia</taxon>
        <taxon>Bacteroidales</taxon>
        <taxon>Bacteroidaceae</taxon>
        <taxon>Phocaeicola</taxon>
    </lineage>
</organism>
<reference evidence="10 13" key="2">
    <citation type="submission" date="2019-09" db="EMBL/GenBank/DDBJ databases">
        <title>Commensal-derived Metabolites Govern Vibrio cholerae Pathogenesis in Host.</title>
        <authorList>
            <person name="Yoon S.S."/>
            <person name="Yoon M.Y."/>
        </authorList>
    </citation>
    <scope>NUCLEOTIDE SEQUENCE [LARGE SCALE GENOMIC DNA]</scope>
    <source>
        <strain evidence="10 13">VIC01</strain>
    </source>
</reference>
<dbReference type="Proteomes" id="UP000462885">
    <property type="component" value="Unassembled WGS sequence"/>
</dbReference>
<dbReference type="EMBL" id="QSSN01000008">
    <property type="protein sequence ID" value="RGL86603.1"/>
    <property type="molecule type" value="Genomic_DNA"/>
</dbReference>
<dbReference type="AlphaFoldDB" id="A0A3E4T638"/>
<keyword evidence="11" id="KW-0808">Transferase</keyword>
<dbReference type="PANTHER" id="PTHR40074:SF2">
    <property type="entry name" value="O-ACETYLTRANSFERASE WECH"/>
    <property type="match status" value="1"/>
</dbReference>
<dbReference type="Proteomes" id="UP000261278">
    <property type="component" value="Unassembled WGS sequence"/>
</dbReference>
<evidence type="ECO:0000313" key="13">
    <source>
        <dbReference type="Proteomes" id="UP000326091"/>
    </source>
</evidence>
<dbReference type="InterPro" id="IPR002656">
    <property type="entry name" value="Acyl_transf_3_dom"/>
</dbReference>
<comment type="subcellular location">
    <subcellularLocation>
        <location evidence="1">Cell membrane</location>
        <topology evidence="1">Multi-pass membrane protein</topology>
    </subcellularLocation>
</comment>
<evidence type="ECO:0000313" key="9">
    <source>
        <dbReference type="EMBL" id="KAB5439140.1"/>
    </source>
</evidence>
<evidence type="ECO:0000313" key="12">
    <source>
        <dbReference type="Proteomes" id="UP000261278"/>
    </source>
</evidence>
<feature type="transmembrane region" description="Helical" evidence="7">
    <location>
        <begin position="273"/>
        <end position="292"/>
    </location>
</feature>
<evidence type="ECO:0000313" key="11">
    <source>
        <dbReference type="EMBL" id="RGL86603.1"/>
    </source>
</evidence>
<dbReference type="Pfam" id="PF01757">
    <property type="entry name" value="Acyl_transf_3"/>
    <property type="match status" value="1"/>
</dbReference>
<reference evidence="9 14" key="3">
    <citation type="submission" date="2019-10" db="EMBL/GenBank/DDBJ databases">
        <title>Genome Sequence and Assembly of iSURF_14.</title>
        <authorList>
            <person name="Wucher B.R."/>
            <person name="Ruoff K.L."/>
            <person name="Price C.E."/>
            <person name="Valls R.R."/>
            <person name="O'Toole G.A."/>
        </authorList>
    </citation>
    <scope>NUCLEOTIDE SEQUENCE [LARGE SCALE GENOMIC DNA]</scope>
    <source>
        <strain evidence="9 14">ANK132K_3B</strain>
    </source>
</reference>
<dbReference type="EMBL" id="WCIF01000007">
    <property type="protein sequence ID" value="KAB5439140.1"/>
    <property type="molecule type" value="Genomic_DNA"/>
</dbReference>
<evidence type="ECO:0000256" key="5">
    <source>
        <dbReference type="ARBA" id="ARBA00022989"/>
    </source>
</evidence>
<feature type="transmembrane region" description="Helical" evidence="7">
    <location>
        <begin position="81"/>
        <end position="99"/>
    </location>
</feature>
<gene>
    <name evidence="11" type="ORF">DXC44_08565</name>
    <name evidence="9" type="ORF">F9Z94_07855</name>
    <name evidence="10" type="ORF">VIC01_01465</name>
</gene>
<evidence type="ECO:0000256" key="2">
    <source>
        <dbReference type="ARBA" id="ARBA00007400"/>
    </source>
</evidence>
<evidence type="ECO:0000256" key="3">
    <source>
        <dbReference type="ARBA" id="ARBA00022475"/>
    </source>
</evidence>
<dbReference type="GO" id="GO:0009246">
    <property type="term" value="P:enterobacterial common antigen biosynthetic process"/>
    <property type="evidence" value="ECO:0007669"/>
    <property type="project" value="TreeGrafter"/>
</dbReference>
<feature type="transmembrane region" description="Helical" evidence="7">
    <location>
        <begin position="47"/>
        <end position="65"/>
    </location>
</feature>
<keyword evidence="4 7" id="KW-0812">Transmembrane</keyword>
<dbReference type="GO" id="GO:0016413">
    <property type="term" value="F:O-acetyltransferase activity"/>
    <property type="evidence" value="ECO:0007669"/>
    <property type="project" value="TreeGrafter"/>
</dbReference>
<feature type="transmembrane region" description="Helical" evidence="7">
    <location>
        <begin position="183"/>
        <end position="200"/>
    </location>
</feature>
<evidence type="ECO:0000256" key="7">
    <source>
        <dbReference type="SAM" id="Phobius"/>
    </source>
</evidence>
<proteinExistence type="inferred from homology"/>
<reference evidence="11 12" key="1">
    <citation type="submission" date="2018-08" db="EMBL/GenBank/DDBJ databases">
        <title>A genome reference for cultivated species of the human gut microbiota.</title>
        <authorList>
            <person name="Zou Y."/>
            <person name="Xue W."/>
            <person name="Luo G."/>
        </authorList>
    </citation>
    <scope>NUCLEOTIDE SEQUENCE [LARGE SCALE GENOMIC DNA]</scope>
    <source>
        <strain evidence="11 12">TF05-18</strain>
    </source>
</reference>
<keyword evidence="11" id="KW-0012">Acyltransferase</keyword>
<dbReference type="GO" id="GO:0005886">
    <property type="term" value="C:plasma membrane"/>
    <property type="evidence" value="ECO:0007669"/>
    <property type="project" value="UniProtKB-SubCell"/>
</dbReference>
<protein>
    <submittedName>
        <fullName evidence="11">Acyltransferase</fullName>
    </submittedName>
</protein>
<sequence length="326" mass="37978">MKRNLSFDFIRCVAIVFVICIHSMALIDGMVNLSIFPRLVKTVLDTFIYSGVPLFIMLSGSLLLTKEESLSVFFIKRIRRILLPFFLWSMLVYAILYVQEGGRNPMEWFTFFIYKYVTSGVYGIYWYVYLILGLYLITPLLRKILSGGDRSLVFYMVGLVSVIYLFVELFPNVSVTNRFACQNLLYIFYFLWGYIIRVYLQPLAYFKVIARIGLGISCGVFMLTGYVGIPLCNLQLVVSTLFLFSVMVTMKFKQSGIFSDIIRYISKTSYGIYLSHFMFISLFLKFSFVYHIPIAIEPLVMVMLVLFAECILMYAIIRMRLDKWLI</sequence>
<feature type="transmembrane region" description="Helical" evidence="7">
    <location>
        <begin position="152"/>
        <end position="171"/>
    </location>
</feature>
<feature type="transmembrane region" description="Helical" evidence="7">
    <location>
        <begin position="12"/>
        <end position="35"/>
    </location>
</feature>
<evidence type="ECO:0000256" key="1">
    <source>
        <dbReference type="ARBA" id="ARBA00004651"/>
    </source>
</evidence>
<evidence type="ECO:0000256" key="4">
    <source>
        <dbReference type="ARBA" id="ARBA00022692"/>
    </source>
</evidence>
<comment type="similarity">
    <text evidence="2">Belongs to the acyltransferase 3 family.</text>
</comment>
<feature type="transmembrane region" description="Helical" evidence="7">
    <location>
        <begin position="212"/>
        <end position="229"/>
    </location>
</feature>
<evidence type="ECO:0000313" key="14">
    <source>
        <dbReference type="Proteomes" id="UP000462885"/>
    </source>
</evidence>
<evidence type="ECO:0000256" key="6">
    <source>
        <dbReference type="ARBA" id="ARBA00023136"/>
    </source>
</evidence>